<organism evidence="1 2">
    <name type="scientific">Fimbriiglobus ruber</name>
    <dbReference type="NCBI Taxonomy" id="1908690"/>
    <lineage>
        <taxon>Bacteria</taxon>
        <taxon>Pseudomonadati</taxon>
        <taxon>Planctomycetota</taxon>
        <taxon>Planctomycetia</taxon>
        <taxon>Gemmatales</taxon>
        <taxon>Gemmataceae</taxon>
        <taxon>Fimbriiglobus</taxon>
    </lineage>
</organism>
<sequence length="124" mass="14034">MKLSTGKRYLIGTGLVLLLWARTAWLFTGAEPPREKTDQELVNELLLKNKHLMIEYKRLAAECDARSGDGQPRAAAEQVIEEIYRLIADVVAINRRNPTWNGLYGPDPDPEVRQWFCEPAAAGR</sequence>
<evidence type="ECO:0000313" key="1">
    <source>
        <dbReference type="EMBL" id="OWK45256.1"/>
    </source>
</evidence>
<dbReference type="RefSeq" id="WP_088253009.1">
    <property type="nucleotide sequence ID" value="NZ_NIDE01000002.1"/>
</dbReference>
<proteinExistence type="predicted"/>
<dbReference type="AlphaFoldDB" id="A0A225E578"/>
<protein>
    <submittedName>
        <fullName evidence="1">Uncharacterized protein</fullName>
    </submittedName>
</protein>
<reference evidence="2" key="1">
    <citation type="submission" date="2017-06" db="EMBL/GenBank/DDBJ databases">
        <title>Genome analysis of Fimbriiglobus ruber SP5, the first member of the order Planctomycetales with confirmed chitinolytic capability.</title>
        <authorList>
            <person name="Ravin N.V."/>
            <person name="Rakitin A.L."/>
            <person name="Ivanova A.A."/>
            <person name="Beletsky A.V."/>
            <person name="Kulichevskaya I.S."/>
            <person name="Mardanov A.V."/>
            <person name="Dedysh S.N."/>
        </authorList>
    </citation>
    <scope>NUCLEOTIDE SEQUENCE [LARGE SCALE GENOMIC DNA]</scope>
    <source>
        <strain evidence="2">SP5</strain>
    </source>
</reference>
<dbReference type="Proteomes" id="UP000214646">
    <property type="component" value="Unassembled WGS sequence"/>
</dbReference>
<dbReference type="EMBL" id="NIDE01000002">
    <property type="protein sequence ID" value="OWK45256.1"/>
    <property type="molecule type" value="Genomic_DNA"/>
</dbReference>
<evidence type="ECO:0000313" key="2">
    <source>
        <dbReference type="Proteomes" id="UP000214646"/>
    </source>
</evidence>
<keyword evidence="2" id="KW-1185">Reference proteome</keyword>
<name>A0A225E578_9BACT</name>
<accession>A0A225E578</accession>
<comment type="caution">
    <text evidence="1">The sequence shown here is derived from an EMBL/GenBank/DDBJ whole genome shotgun (WGS) entry which is preliminary data.</text>
</comment>
<gene>
    <name evidence="1" type="ORF">FRUB_01587</name>
</gene>